<dbReference type="InterPro" id="IPR007405">
    <property type="entry name" value="Phage_KVP40_Orf299"/>
</dbReference>
<evidence type="ECO:0000313" key="1">
    <source>
        <dbReference type="EMBL" id="MED4128063.1"/>
    </source>
</evidence>
<dbReference type="RefSeq" id="WP_060704290.1">
    <property type="nucleotide sequence ID" value="NZ_JAROAS010000011.1"/>
</dbReference>
<dbReference type="Pfam" id="PF04308">
    <property type="entry name" value="RNaseH_like"/>
    <property type="match status" value="1"/>
</dbReference>
<comment type="caution">
    <text evidence="1">The sequence shown here is derived from an EMBL/GenBank/DDBJ whole genome shotgun (WGS) entry which is preliminary data.</text>
</comment>
<gene>
    <name evidence="1" type="ORF">P5F74_07950</name>
</gene>
<dbReference type="PANTHER" id="PTHR39961">
    <property type="entry name" value="HYPOTHETICAL CYTOSOLIC PROTEIN"/>
    <property type="match status" value="1"/>
</dbReference>
<accession>A0ABU6NKX6</accession>
<evidence type="ECO:0000313" key="2">
    <source>
        <dbReference type="Proteomes" id="UP001341820"/>
    </source>
</evidence>
<proteinExistence type="predicted"/>
<name>A0ABU6NKX6_9BACI</name>
<keyword evidence="2" id="KW-1185">Reference proteome</keyword>
<sequence length="161" mass="18715">MPDYRTETRLERQYLLRDIFTRIAAYLNTHGSEPCHIIVGTDSQVHAQTTRFVIGVVILSSTKQMWTGTHRLTKPYKIHSIYERLLYETLLTEDVLTALRVNVGKKPNVTFEAHLDISGENQFYSARYAKELSERLLRIGFSARLKPYAYVASHYANRYTK</sequence>
<reference evidence="1 2" key="1">
    <citation type="submission" date="2023-03" db="EMBL/GenBank/DDBJ databases">
        <title>Bacillus Genome Sequencing.</title>
        <authorList>
            <person name="Dunlap C."/>
        </authorList>
    </citation>
    <scope>NUCLEOTIDE SEQUENCE [LARGE SCALE GENOMIC DNA]</scope>
    <source>
        <strain evidence="1 2">B-4107</strain>
    </source>
</reference>
<dbReference type="Proteomes" id="UP001341820">
    <property type="component" value="Unassembled WGS sequence"/>
</dbReference>
<protein>
    <submittedName>
        <fullName evidence="1">Ribonuclease H-like YkuK family protein</fullName>
    </submittedName>
</protein>
<organism evidence="1 2">
    <name type="scientific">Shouchella miscanthi</name>
    <dbReference type="NCBI Taxonomy" id="2598861"/>
    <lineage>
        <taxon>Bacteria</taxon>
        <taxon>Bacillati</taxon>
        <taxon>Bacillota</taxon>
        <taxon>Bacilli</taxon>
        <taxon>Bacillales</taxon>
        <taxon>Bacillaceae</taxon>
        <taxon>Shouchella</taxon>
    </lineage>
</organism>
<dbReference type="EMBL" id="JAROAS010000011">
    <property type="protein sequence ID" value="MED4128063.1"/>
    <property type="molecule type" value="Genomic_DNA"/>
</dbReference>
<dbReference type="PANTHER" id="PTHR39961:SF1">
    <property type="entry name" value="DUF458 DOMAIN-CONTAINING PROTEIN"/>
    <property type="match status" value="1"/>
</dbReference>